<dbReference type="RefSeq" id="WP_004806971.1">
    <property type="nucleotide sequence ID" value="NZ_CP116394.1"/>
</dbReference>
<feature type="domain" description="Thymidylate kinase-like" evidence="12">
    <location>
        <begin position="20"/>
        <end position="209"/>
    </location>
</feature>
<accession>A0AB38XPI0</accession>
<name>A0AB38XPI0_9ACTO</name>
<evidence type="ECO:0000256" key="8">
    <source>
        <dbReference type="ARBA" id="ARBA00022840"/>
    </source>
</evidence>
<dbReference type="GO" id="GO:0006233">
    <property type="term" value="P:dTDP biosynthetic process"/>
    <property type="evidence" value="ECO:0007669"/>
    <property type="project" value="InterPro"/>
</dbReference>
<feature type="binding site" evidence="11">
    <location>
        <begin position="22"/>
        <end position="29"/>
    </location>
    <ligand>
        <name>ATP</name>
        <dbReference type="ChEBI" id="CHEBI:30616"/>
    </ligand>
</feature>
<evidence type="ECO:0000313" key="13">
    <source>
        <dbReference type="EMBL" id="WCE46175.1"/>
    </source>
</evidence>
<comment type="catalytic activity">
    <reaction evidence="9 11">
        <text>dTMP + ATP = dTDP + ADP</text>
        <dbReference type="Rhea" id="RHEA:13517"/>
        <dbReference type="ChEBI" id="CHEBI:30616"/>
        <dbReference type="ChEBI" id="CHEBI:58369"/>
        <dbReference type="ChEBI" id="CHEBI:63528"/>
        <dbReference type="ChEBI" id="CHEBI:456216"/>
        <dbReference type="EC" id="2.7.4.9"/>
    </reaction>
</comment>
<dbReference type="SUPFAM" id="SSF52540">
    <property type="entry name" value="P-loop containing nucleoside triphosphate hydrolases"/>
    <property type="match status" value="1"/>
</dbReference>
<evidence type="ECO:0000313" key="14">
    <source>
        <dbReference type="Proteomes" id="UP001211044"/>
    </source>
</evidence>
<dbReference type="NCBIfam" id="TIGR00041">
    <property type="entry name" value="DTMP_kinase"/>
    <property type="match status" value="1"/>
</dbReference>
<evidence type="ECO:0000256" key="6">
    <source>
        <dbReference type="ARBA" id="ARBA00022741"/>
    </source>
</evidence>
<dbReference type="InterPro" id="IPR039430">
    <property type="entry name" value="Thymidylate_kin-like_dom"/>
</dbReference>
<evidence type="ECO:0000256" key="1">
    <source>
        <dbReference type="ARBA" id="ARBA00009776"/>
    </source>
</evidence>
<comment type="function">
    <text evidence="10 11">Phosphorylation of dTMP to form dTDP in both de novo and salvage pathways of dTTP synthesis.</text>
</comment>
<dbReference type="CDD" id="cd01672">
    <property type="entry name" value="TMPK"/>
    <property type="match status" value="1"/>
</dbReference>
<dbReference type="InterPro" id="IPR018094">
    <property type="entry name" value="Thymidylate_kinase"/>
</dbReference>
<protein>
    <recommendedName>
        <fullName evidence="3 11">Thymidylate kinase</fullName>
        <ecNumber evidence="2 11">2.7.4.9</ecNumber>
    </recommendedName>
    <alternativeName>
        <fullName evidence="11">dTMP kinase</fullName>
    </alternativeName>
</protein>
<evidence type="ECO:0000256" key="3">
    <source>
        <dbReference type="ARBA" id="ARBA00017144"/>
    </source>
</evidence>
<dbReference type="PANTHER" id="PTHR10344:SF4">
    <property type="entry name" value="UMP-CMP KINASE 2, MITOCHONDRIAL"/>
    <property type="match status" value="1"/>
</dbReference>
<evidence type="ECO:0000256" key="5">
    <source>
        <dbReference type="ARBA" id="ARBA00022727"/>
    </source>
</evidence>
<proteinExistence type="inferred from homology"/>
<dbReference type="EMBL" id="CP116394">
    <property type="protein sequence ID" value="WCE46175.1"/>
    <property type="molecule type" value="Genomic_DNA"/>
</dbReference>
<evidence type="ECO:0000256" key="2">
    <source>
        <dbReference type="ARBA" id="ARBA00012980"/>
    </source>
</evidence>
<keyword evidence="6 11" id="KW-0547">Nucleotide-binding</keyword>
<dbReference type="InterPro" id="IPR018095">
    <property type="entry name" value="Thymidylate_kin_CS"/>
</dbReference>
<sequence>MTANLAQNASDAPRGLFITFEGGEAAGKSTQVRLLQKACIEAGLQVLVTFEPGDSALGKELRRQVMNGPQDVDPRTEALLYAADRAYHVATKIRPALQAGKVVICDRYIDSSVAYQGMGRDLGEQEIRQLSEWATDGLNPDITVLLDLDLDTAAHRLAERGMGQDRIEGAGRAFHKQVRAAFLNMAQESNGRICRIDGSKTVEEVKEDIFSVLEQLPWFVQRGIELPREAK</sequence>
<evidence type="ECO:0000256" key="4">
    <source>
        <dbReference type="ARBA" id="ARBA00022679"/>
    </source>
</evidence>
<evidence type="ECO:0000256" key="11">
    <source>
        <dbReference type="HAMAP-Rule" id="MF_00165"/>
    </source>
</evidence>
<dbReference type="Gene3D" id="3.40.50.300">
    <property type="entry name" value="P-loop containing nucleotide triphosphate hydrolases"/>
    <property type="match status" value="1"/>
</dbReference>
<keyword evidence="4 11" id="KW-0808">Transferase</keyword>
<organism evidence="13 14">
    <name type="scientific">Winkia neuii subsp. anitrata</name>
    <dbReference type="NCBI Taxonomy" id="29318"/>
    <lineage>
        <taxon>Bacteria</taxon>
        <taxon>Bacillati</taxon>
        <taxon>Actinomycetota</taxon>
        <taxon>Actinomycetes</taxon>
        <taxon>Actinomycetales</taxon>
        <taxon>Actinomycetaceae</taxon>
        <taxon>Winkia</taxon>
    </lineage>
</organism>
<dbReference type="GO" id="GO:0005524">
    <property type="term" value="F:ATP binding"/>
    <property type="evidence" value="ECO:0007669"/>
    <property type="project" value="UniProtKB-UniRule"/>
</dbReference>
<evidence type="ECO:0000256" key="7">
    <source>
        <dbReference type="ARBA" id="ARBA00022777"/>
    </source>
</evidence>
<dbReference type="AlphaFoldDB" id="A0AB38XPI0"/>
<evidence type="ECO:0000259" key="12">
    <source>
        <dbReference type="Pfam" id="PF02223"/>
    </source>
</evidence>
<dbReference type="GO" id="GO:0006235">
    <property type="term" value="P:dTTP biosynthetic process"/>
    <property type="evidence" value="ECO:0007669"/>
    <property type="project" value="UniProtKB-UniRule"/>
</dbReference>
<gene>
    <name evidence="11 13" type="primary">tmk</name>
    <name evidence="13" type="ORF">PIG85_00585</name>
</gene>
<keyword evidence="5 11" id="KW-0545">Nucleotide biosynthesis</keyword>
<dbReference type="EC" id="2.7.4.9" evidence="2 11"/>
<comment type="similarity">
    <text evidence="1 11">Belongs to the thymidylate kinase family.</text>
</comment>
<evidence type="ECO:0000256" key="9">
    <source>
        <dbReference type="ARBA" id="ARBA00048743"/>
    </source>
</evidence>
<dbReference type="FunFam" id="3.40.50.300:FF:000225">
    <property type="entry name" value="Thymidylate kinase"/>
    <property type="match status" value="1"/>
</dbReference>
<dbReference type="GO" id="GO:0006227">
    <property type="term" value="P:dUDP biosynthetic process"/>
    <property type="evidence" value="ECO:0007669"/>
    <property type="project" value="TreeGrafter"/>
</dbReference>
<keyword evidence="8 11" id="KW-0067">ATP-binding</keyword>
<dbReference type="HAMAP" id="MF_00165">
    <property type="entry name" value="Thymidylate_kinase"/>
    <property type="match status" value="1"/>
</dbReference>
<dbReference type="GO" id="GO:0004798">
    <property type="term" value="F:dTMP kinase activity"/>
    <property type="evidence" value="ECO:0007669"/>
    <property type="project" value="UniProtKB-UniRule"/>
</dbReference>
<reference evidence="13" key="1">
    <citation type="submission" date="2023-01" db="EMBL/GenBank/DDBJ databases">
        <title>Comparative Genomic Analysis of the Clinically-Derived Winkia Strain NY0527 Provides Evidence into the Taxonomic Reassignment of Winkia neuii and Characterizes Their Virulence Traits.</title>
        <authorList>
            <person name="Cai X."/>
            <person name="Peng Y."/>
            <person name="Li M."/>
            <person name="Qiu Y."/>
            <person name="Wang Y."/>
            <person name="Xu L."/>
            <person name="Hou Q."/>
        </authorList>
    </citation>
    <scope>NUCLEOTIDE SEQUENCE</scope>
    <source>
        <strain evidence="13">NY0527</strain>
    </source>
</reference>
<dbReference type="PANTHER" id="PTHR10344">
    <property type="entry name" value="THYMIDYLATE KINASE"/>
    <property type="match status" value="1"/>
</dbReference>
<keyword evidence="7 11" id="KW-0418">Kinase</keyword>
<dbReference type="Proteomes" id="UP001211044">
    <property type="component" value="Chromosome"/>
</dbReference>
<dbReference type="KEGG" id="wne:PIG85_00585"/>
<dbReference type="Pfam" id="PF02223">
    <property type="entry name" value="Thymidylate_kin"/>
    <property type="match status" value="1"/>
</dbReference>
<evidence type="ECO:0000256" key="10">
    <source>
        <dbReference type="ARBA" id="ARBA00057735"/>
    </source>
</evidence>
<dbReference type="InterPro" id="IPR027417">
    <property type="entry name" value="P-loop_NTPase"/>
</dbReference>
<dbReference type="GO" id="GO:0005829">
    <property type="term" value="C:cytosol"/>
    <property type="evidence" value="ECO:0007669"/>
    <property type="project" value="TreeGrafter"/>
</dbReference>
<dbReference type="PROSITE" id="PS01331">
    <property type="entry name" value="THYMIDYLATE_KINASE"/>
    <property type="match status" value="1"/>
</dbReference>